<keyword evidence="2" id="KW-0645">Protease</keyword>
<keyword evidence="4" id="KW-0788">Thiol protease</keyword>
<dbReference type="InterPro" id="IPR000064">
    <property type="entry name" value="NLP_P60_dom"/>
</dbReference>
<dbReference type="PANTHER" id="PTHR47359:SF3">
    <property type="entry name" value="NLP_P60 DOMAIN-CONTAINING PROTEIN-RELATED"/>
    <property type="match status" value="1"/>
</dbReference>
<dbReference type="Gene3D" id="3.90.1720.10">
    <property type="entry name" value="endopeptidase domain like (from Nostoc punctiforme)"/>
    <property type="match status" value="1"/>
</dbReference>
<dbReference type="Pfam" id="PF00877">
    <property type="entry name" value="NLPC_P60"/>
    <property type="match status" value="1"/>
</dbReference>
<feature type="domain" description="NlpC/P60" evidence="5">
    <location>
        <begin position="216"/>
        <end position="331"/>
    </location>
</feature>
<reference evidence="6 7" key="2">
    <citation type="submission" date="2020-06" db="EMBL/GenBank/DDBJ databases">
        <title>Antribacter stalactiti gen. nov., sp. nov., a new member of the family Nacardiaceae isolated from a cave.</title>
        <authorList>
            <person name="Kim I.S."/>
        </authorList>
    </citation>
    <scope>NUCLEOTIDE SEQUENCE [LARGE SCALE GENOMIC DNA]</scope>
    <source>
        <strain evidence="6 7">YC2-7</strain>
    </source>
</reference>
<protein>
    <submittedName>
        <fullName evidence="6">Protein p60</fullName>
    </submittedName>
</protein>
<name>A0A848K9G5_9NOCA</name>
<proteinExistence type="inferred from homology"/>
<evidence type="ECO:0000313" key="6">
    <source>
        <dbReference type="EMBL" id="NMN93924.1"/>
    </source>
</evidence>
<keyword evidence="3" id="KW-0378">Hydrolase</keyword>
<sequence>MAGMPALPATADPVMLPDSSSEAVQKLVELARYSEQITEALHNAQIDLDNKIAVQQAAEAKQADHQRALDAAQNSVARYQPLIDQVALAGYQGALTYRLSAIFTSDSPQQLLAQMSAIDLISNKTRIQVAELKNAIVGLAAVEKDSRTSADAARAAAVQAQFVRTDLQQTQSELKSAIAAVTAAWAQLSPGEQAGLSGAALPPGFDMSIILEALGTDAGASAVQAALTKVGSPYEWGATGPTTFDCSGLVVWAYSQVGKVLPRSSYAQMEGGIPVPRDKMQPGDVVGFYEDAHHVGIYLGHGMLLHAPMFGVPVSVVPLDRGGPFYGARRY</sequence>
<evidence type="ECO:0000256" key="3">
    <source>
        <dbReference type="ARBA" id="ARBA00022801"/>
    </source>
</evidence>
<gene>
    <name evidence="6" type="ORF">FGL95_02605</name>
</gene>
<dbReference type="PANTHER" id="PTHR47359">
    <property type="entry name" value="PEPTIDOGLYCAN DL-ENDOPEPTIDASE CWLO"/>
    <property type="match status" value="1"/>
</dbReference>
<dbReference type="Proteomes" id="UP000535543">
    <property type="component" value="Unassembled WGS sequence"/>
</dbReference>
<organism evidence="6 7">
    <name type="scientific">Antrihabitans stalactiti</name>
    <dbReference type="NCBI Taxonomy" id="2584121"/>
    <lineage>
        <taxon>Bacteria</taxon>
        <taxon>Bacillati</taxon>
        <taxon>Actinomycetota</taxon>
        <taxon>Actinomycetes</taxon>
        <taxon>Mycobacteriales</taxon>
        <taxon>Nocardiaceae</taxon>
        <taxon>Antrihabitans</taxon>
    </lineage>
</organism>
<dbReference type="InterPro" id="IPR038765">
    <property type="entry name" value="Papain-like_cys_pep_sf"/>
</dbReference>
<comment type="caution">
    <text evidence="6">The sequence shown here is derived from an EMBL/GenBank/DDBJ whole genome shotgun (WGS) entry which is preliminary data.</text>
</comment>
<dbReference type="EMBL" id="VCQU01000001">
    <property type="protein sequence ID" value="NMN93924.1"/>
    <property type="molecule type" value="Genomic_DNA"/>
</dbReference>
<keyword evidence="7" id="KW-1185">Reference proteome</keyword>
<evidence type="ECO:0000256" key="1">
    <source>
        <dbReference type="ARBA" id="ARBA00007074"/>
    </source>
</evidence>
<evidence type="ECO:0000313" key="7">
    <source>
        <dbReference type="Proteomes" id="UP000535543"/>
    </source>
</evidence>
<dbReference type="AlphaFoldDB" id="A0A848K9G5"/>
<accession>A0A848K9G5</accession>
<comment type="similarity">
    <text evidence="1">Belongs to the peptidase C40 family.</text>
</comment>
<dbReference type="SUPFAM" id="SSF54001">
    <property type="entry name" value="Cysteine proteinases"/>
    <property type="match status" value="1"/>
</dbReference>
<dbReference type="GO" id="GO:0008234">
    <property type="term" value="F:cysteine-type peptidase activity"/>
    <property type="evidence" value="ECO:0007669"/>
    <property type="project" value="UniProtKB-KW"/>
</dbReference>
<reference evidence="6 7" key="1">
    <citation type="submission" date="2019-05" db="EMBL/GenBank/DDBJ databases">
        <authorList>
            <person name="Lee S.D."/>
        </authorList>
    </citation>
    <scope>NUCLEOTIDE SEQUENCE [LARGE SCALE GENOMIC DNA]</scope>
    <source>
        <strain evidence="6 7">YC2-7</strain>
    </source>
</reference>
<evidence type="ECO:0000256" key="2">
    <source>
        <dbReference type="ARBA" id="ARBA00022670"/>
    </source>
</evidence>
<dbReference type="GO" id="GO:0006508">
    <property type="term" value="P:proteolysis"/>
    <property type="evidence" value="ECO:0007669"/>
    <property type="project" value="UniProtKB-KW"/>
</dbReference>
<dbReference type="InterPro" id="IPR051794">
    <property type="entry name" value="PG_Endopeptidase_C40"/>
</dbReference>
<dbReference type="PROSITE" id="PS51935">
    <property type="entry name" value="NLPC_P60"/>
    <property type="match status" value="1"/>
</dbReference>
<evidence type="ECO:0000259" key="5">
    <source>
        <dbReference type="PROSITE" id="PS51935"/>
    </source>
</evidence>
<evidence type="ECO:0000256" key="4">
    <source>
        <dbReference type="ARBA" id="ARBA00022807"/>
    </source>
</evidence>